<dbReference type="Proteomes" id="UP001164539">
    <property type="component" value="Chromosome 4"/>
</dbReference>
<keyword evidence="2" id="KW-1185">Reference proteome</keyword>
<organism evidence="1 2">
    <name type="scientific">Melia azedarach</name>
    <name type="common">Chinaberry tree</name>
    <dbReference type="NCBI Taxonomy" id="155640"/>
    <lineage>
        <taxon>Eukaryota</taxon>
        <taxon>Viridiplantae</taxon>
        <taxon>Streptophyta</taxon>
        <taxon>Embryophyta</taxon>
        <taxon>Tracheophyta</taxon>
        <taxon>Spermatophyta</taxon>
        <taxon>Magnoliopsida</taxon>
        <taxon>eudicotyledons</taxon>
        <taxon>Gunneridae</taxon>
        <taxon>Pentapetalae</taxon>
        <taxon>rosids</taxon>
        <taxon>malvids</taxon>
        <taxon>Sapindales</taxon>
        <taxon>Meliaceae</taxon>
        <taxon>Melia</taxon>
    </lineage>
</organism>
<dbReference type="EMBL" id="CM051397">
    <property type="protein sequence ID" value="KAJ4719897.1"/>
    <property type="molecule type" value="Genomic_DNA"/>
</dbReference>
<proteinExistence type="predicted"/>
<reference evidence="1 2" key="1">
    <citation type="journal article" date="2023" name="Science">
        <title>Complex scaffold remodeling in plant triterpene biosynthesis.</title>
        <authorList>
            <person name="De La Pena R."/>
            <person name="Hodgson H."/>
            <person name="Liu J.C."/>
            <person name="Stephenson M.J."/>
            <person name="Martin A.C."/>
            <person name="Owen C."/>
            <person name="Harkess A."/>
            <person name="Leebens-Mack J."/>
            <person name="Jimenez L.E."/>
            <person name="Osbourn A."/>
            <person name="Sattely E.S."/>
        </authorList>
    </citation>
    <scope>NUCLEOTIDE SEQUENCE [LARGE SCALE GENOMIC DNA]</scope>
    <source>
        <strain evidence="2">cv. JPN11</strain>
        <tissue evidence="1">Leaf</tissue>
    </source>
</reference>
<evidence type="ECO:0000313" key="2">
    <source>
        <dbReference type="Proteomes" id="UP001164539"/>
    </source>
</evidence>
<gene>
    <name evidence="1" type="ORF">OWV82_007810</name>
</gene>
<comment type="caution">
    <text evidence="1">The sequence shown here is derived from an EMBL/GenBank/DDBJ whole genome shotgun (WGS) entry which is preliminary data.</text>
</comment>
<sequence length="257" mass="28085">MGVVGITSWCLSFVVFSCIIAHGVYSSSNAGQWQEASATFYGNIDGAETMGGACGYGNLHEQGYGLNTGALSTALFKDGAICGACFELKCIKSKEWCVPGNPSIFITATNFCPPNDSQDKDHGGWCNPPRHHFDLSQRMFVTIAQYKAGIVSVHYRRVPCKKEGGMKFTITGNPHFTMVLITNVAGAGDVVEVQVKGTKTGWMNMQRNWGQIWHTGTVLVDQSLSFKVTDSERRTSLSENVTPPNWQFGQTYVGINF</sequence>
<accession>A0ACC1Y9R4</accession>
<evidence type="ECO:0000313" key="1">
    <source>
        <dbReference type="EMBL" id="KAJ4719897.1"/>
    </source>
</evidence>
<protein>
    <submittedName>
        <fullName evidence="1">Expansin</fullName>
    </submittedName>
</protein>
<name>A0ACC1Y9R4_MELAZ</name>